<feature type="disulfide bond" evidence="6">
    <location>
        <begin position="409"/>
        <end position="427"/>
    </location>
</feature>
<dbReference type="GO" id="GO:0005230">
    <property type="term" value="F:extracellular ligand-gated monoatomic ion channel activity"/>
    <property type="evidence" value="ECO:0007669"/>
    <property type="project" value="InterPro"/>
</dbReference>
<dbReference type="SUPFAM" id="SSF56436">
    <property type="entry name" value="C-type lectin-like"/>
    <property type="match status" value="1"/>
</dbReference>
<dbReference type="InterPro" id="IPR006202">
    <property type="entry name" value="Neur_chan_lig-bd"/>
</dbReference>
<dbReference type="PANTHER" id="PTHR18945">
    <property type="entry name" value="NEUROTRANSMITTER GATED ION CHANNEL"/>
    <property type="match status" value="1"/>
</dbReference>
<dbReference type="InterPro" id="IPR016187">
    <property type="entry name" value="CTDL_fold"/>
</dbReference>
<dbReference type="InterPro" id="IPR002172">
    <property type="entry name" value="LDrepeatLR_classA_rpt"/>
</dbReference>
<evidence type="ECO:0000256" key="6">
    <source>
        <dbReference type="PROSITE-ProRule" id="PRU00124"/>
    </source>
</evidence>
<feature type="disulfide bond" evidence="6">
    <location>
        <begin position="402"/>
        <end position="414"/>
    </location>
</feature>
<dbReference type="Gene3D" id="4.10.400.10">
    <property type="entry name" value="Low-density Lipoprotein Receptor"/>
    <property type="match status" value="1"/>
</dbReference>
<dbReference type="InterPro" id="IPR036055">
    <property type="entry name" value="LDL_receptor-like_sf"/>
</dbReference>
<dbReference type="InterPro" id="IPR001304">
    <property type="entry name" value="C-type_lectin-like"/>
</dbReference>
<dbReference type="InterPro" id="IPR036734">
    <property type="entry name" value="Neur_chan_lig-bd_sf"/>
</dbReference>
<evidence type="ECO:0000256" key="3">
    <source>
        <dbReference type="ARBA" id="ARBA00022989"/>
    </source>
</evidence>
<name>A0AAW0TQL0_SCYPA</name>
<dbReference type="InterPro" id="IPR038050">
    <property type="entry name" value="Neuro_actylchol_rec"/>
</dbReference>
<dbReference type="SUPFAM" id="SSF49899">
    <property type="entry name" value="Concanavalin A-like lectins/glucanases"/>
    <property type="match status" value="1"/>
</dbReference>
<dbReference type="Gene3D" id="3.10.100.10">
    <property type="entry name" value="Mannose-Binding Protein A, subunit A"/>
    <property type="match status" value="1"/>
</dbReference>
<dbReference type="SUPFAM" id="SSF57424">
    <property type="entry name" value="LDL receptor-like module"/>
    <property type="match status" value="1"/>
</dbReference>
<feature type="domain" description="C-type lectin" evidence="9">
    <location>
        <begin position="206"/>
        <end position="317"/>
    </location>
</feature>
<keyword evidence="2 8" id="KW-0812">Transmembrane</keyword>
<evidence type="ECO:0000256" key="4">
    <source>
        <dbReference type="ARBA" id="ARBA00023136"/>
    </source>
</evidence>
<dbReference type="Gene3D" id="1.20.58.390">
    <property type="entry name" value="Neurotransmitter-gated ion-channel transmembrane domain"/>
    <property type="match status" value="1"/>
</dbReference>
<dbReference type="GO" id="GO:0004888">
    <property type="term" value="F:transmembrane signaling receptor activity"/>
    <property type="evidence" value="ECO:0007669"/>
    <property type="project" value="InterPro"/>
</dbReference>
<dbReference type="InterPro" id="IPR013320">
    <property type="entry name" value="ConA-like_dom_sf"/>
</dbReference>
<evidence type="ECO:0000256" key="8">
    <source>
        <dbReference type="SAM" id="Phobius"/>
    </source>
</evidence>
<gene>
    <name evidence="12" type="ORF">O3P69_012885</name>
</gene>
<keyword evidence="4 8" id="KW-0472">Membrane</keyword>
<dbReference type="Proteomes" id="UP001487740">
    <property type="component" value="Unassembled WGS sequence"/>
</dbReference>
<feature type="compositionally biased region" description="Polar residues" evidence="7">
    <location>
        <begin position="780"/>
        <end position="793"/>
    </location>
</feature>
<dbReference type="InterPro" id="IPR016186">
    <property type="entry name" value="C-type_lectin-like/link_sf"/>
</dbReference>
<dbReference type="AlphaFoldDB" id="A0AAW0TQL0"/>
<evidence type="ECO:0000256" key="5">
    <source>
        <dbReference type="ARBA" id="ARBA00023157"/>
    </source>
</evidence>
<proteinExistence type="predicted"/>
<accession>A0AAW0TQL0</accession>
<keyword evidence="5 6" id="KW-1015">Disulfide bond</keyword>
<evidence type="ECO:0000256" key="1">
    <source>
        <dbReference type="ARBA" id="ARBA00004141"/>
    </source>
</evidence>
<evidence type="ECO:0000259" key="11">
    <source>
        <dbReference type="Pfam" id="PF02931"/>
    </source>
</evidence>
<sequence length="821" mass="92473">MLFLLFVRLRRLSTHIPLLSYAVEESPDELFVELVPKKDQLCVRCCGGLVFHSFQFEARKYKWQHLCVSLDLEAGVLRVLLDGVEHTGSLEEAKRRATDEGRQLEVQGGGRLVVGQKLYSLTGDFMFLETLDGEVGDWRIYKEALPRDAMLILSTCKSATSLPTPLYDLQNGGLEVIGETSTYNTSLEELCDEEPKDFFLFFPFWMTYKEAKLWCGKLKGSVILPKDSETNALLVDRFIAYRDTCAQIWTHLFWVEAEGDAEEDTWRNAEGELLSFAPFLQEYEAGQEEVLCAAAVSHNRYKWAASPCQMETCVLCTFNTHPEIRLYGLCDHSSLDRLFSFREHPNFELVFEGASHVVLAAQNGSWMMRSRLYPSLKAVMVAQYEGTGSCWRAHVQLLLTSCGHEEYTCDDGSCVARTDRCDQRVQCPDQSDEKGCSVVLLPPGYSPSLPPPPVSASALPIALSLAVTSVREFDLSSFTISMDASLKLLWRDQRLRYSNLVGDYRINKLKGSTQVWLPSLELTDGTRSTVAAEEHSTATYVIRRSGSLPDDDATLRRDVMYSGKHNPLYLCQDLTLTFKCHFHLQMYPFDLQECHIVLSLHDVTDHVGVLVQQTISPRQQDQGVVFEGARHLLEYTLLHEELEVYSEANLSHARFSYYIANTFLPTFIQVLIGLATLKFDVADFQDRIMVSLTSLLVLATFFTQTSQSIPKTSYLKLIDVWFVTVIFLDFAMIISIVYVEILRLRIKHPIGGFFAKVAPVSEPQSGCFASCKKAGGSQAVLPSTSARPQSTNMAGGWEVPCDLRGARDDQKSPLRNPWGSE</sequence>
<dbReference type="SMART" id="SM00192">
    <property type="entry name" value="LDLa"/>
    <property type="match status" value="1"/>
</dbReference>
<dbReference type="SUPFAM" id="SSF63712">
    <property type="entry name" value="Nicotinic receptor ligand binding domain-like"/>
    <property type="match status" value="1"/>
</dbReference>
<evidence type="ECO:0000259" key="10">
    <source>
        <dbReference type="Pfam" id="PF00354"/>
    </source>
</evidence>
<dbReference type="InterPro" id="IPR001759">
    <property type="entry name" value="PTX_dom"/>
</dbReference>
<dbReference type="EMBL" id="JARAKH010000026">
    <property type="protein sequence ID" value="KAK8389969.1"/>
    <property type="molecule type" value="Genomic_DNA"/>
</dbReference>
<dbReference type="PROSITE" id="PS01209">
    <property type="entry name" value="LDLRA_1"/>
    <property type="match status" value="1"/>
</dbReference>
<dbReference type="Gene3D" id="2.60.120.200">
    <property type="match status" value="1"/>
</dbReference>
<dbReference type="InterPro" id="IPR023415">
    <property type="entry name" value="LDLR_class-A_CS"/>
</dbReference>
<feature type="transmembrane region" description="Helical" evidence="8">
    <location>
        <begin position="718"/>
        <end position="739"/>
    </location>
</feature>
<feature type="transmembrane region" description="Helical" evidence="8">
    <location>
        <begin position="655"/>
        <end position="676"/>
    </location>
</feature>
<keyword evidence="3 8" id="KW-1133">Transmembrane helix</keyword>
<dbReference type="Pfam" id="PF02931">
    <property type="entry name" value="Neur_chan_LBD"/>
    <property type="match status" value="1"/>
</dbReference>
<dbReference type="Pfam" id="PF00059">
    <property type="entry name" value="Lectin_C"/>
    <property type="match status" value="1"/>
</dbReference>
<evidence type="ECO:0000313" key="12">
    <source>
        <dbReference type="EMBL" id="KAK8389969.1"/>
    </source>
</evidence>
<dbReference type="InterPro" id="IPR006201">
    <property type="entry name" value="Neur_channel"/>
</dbReference>
<dbReference type="PROSITE" id="PS00236">
    <property type="entry name" value="NEUROTR_ION_CHANNEL"/>
    <property type="match status" value="1"/>
</dbReference>
<feature type="domain" description="Pentraxin (PTX)" evidence="10">
    <location>
        <begin position="10"/>
        <end position="157"/>
    </location>
</feature>
<feature type="domain" description="Neurotransmitter-gated ion-channel ligand-binding" evidence="11">
    <location>
        <begin position="444"/>
        <end position="600"/>
    </location>
</feature>
<evidence type="ECO:0000256" key="7">
    <source>
        <dbReference type="SAM" id="MobiDB-lite"/>
    </source>
</evidence>
<dbReference type="PROSITE" id="PS50068">
    <property type="entry name" value="LDLRA_2"/>
    <property type="match status" value="1"/>
</dbReference>
<dbReference type="InterPro" id="IPR036719">
    <property type="entry name" value="Neuro-gated_channel_TM_sf"/>
</dbReference>
<organism evidence="12 13">
    <name type="scientific">Scylla paramamosain</name>
    <name type="common">Mud crab</name>
    <dbReference type="NCBI Taxonomy" id="85552"/>
    <lineage>
        <taxon>Eukaryota</taxon>
        <taxon>Metazoa</taxon>
        <taxon>Ecdysozoa</taxon>
        <taxon>Arthropoda</taxon>
        <taxon>Crustacea</taxon>
        <taxon>Multicrustacea</taxon>
        <taxon>Malacostraca</taxon>
        <taxon>Eumalacostraca</taxon>
        <taxon>Eucarida</taxon>
        <taxon>Decapoda</taxon>
        <taxon>Pleocyemata</taxon>
        <taxon>Brachyura</taxon>
        <taxon>Eubrachyura</taxon>
        <taxon>Portunoidea</taxon>
        <taxon>Portunidae</taxon>
        <taxon>Portuninae</taxon>
        <taxon>Scylla</taxon>
    </lineage>
</organism>
<dbReference type="CDD" id="cd00037">
    <property type="entry name" value="CLECT"/>
    <property type="match status" value="1"/>
</dbReference>
<protein>
    <submittedName>
        <fullName evidence="12">Uncharacterized protein</fullName>
    </submittedName>
</protein>
<dbReference type="CDD" id="cd00112">
    <property type="entry name" value="LDLa"/>
    <property type="match status" value="1"/>
</dbReference>
<dbReference type="Gene3D" id="2.70.170.10">
    <property type="entry name" value="Neurotransmitter-gated ion-channel ligand-binding domain"/>
    <property type="match status" value="1"/>
</dbReference>
<dbReference type="Pfam" id="PF00354">
    <property type="entry name" value="Pentaxin"/>
    <property type="match status" value="1"/>
</dbReference>
<reference evidence="12 13" key="1">
    <citation type="submission" date="2023-03" db="EMBL/GenBank/DDBJ databases">
        <title>High-quality genome of Scylla paramamosain provides insights in environmental adaptation.</title>
        <authorList>
            <person name="Zhang L."/>
        </authorList>
    </citation>
    <scope>NUCLEOTIDE SEQUENCE [LARGE SCALE GENOMIC DNA]</scope>
    <source>
        <strain evidence="12">LZ_2023a</strain>
        <tissue evidence="12">Muscle</tissue>
    </source>
</reference>
<dbReference type="InterPro" id="IPR018000">
    <property type="entry name" value="Neurotransmitter_ion_chnl_CS"/>
</dbReference>
<keyword evidence="13" id="KW-1185">Reference proteome</keyword>
<dbReference type="SUPFAM" id="SSF90112">
    <property type="entry name" value="Neurotransmitter-gated ion-channel transmembrane pore"/>
    <property type="match status" value="1"/>
</dbReference>
<feature type="disulfide bond" evidence="6">
    <location>
        <begin position="421"/>
        <end position="436"/>
    </location>
</feature>
<evidence type="ECO:0000256" key="2">
    <source>
        <dbReference type="ARBA" id="ARBA00022692"/>
    </source>
</evidence>
<dbReference type="Pfam" id="PF00057">
    <property type="entry name" value="Ldl_recept_a"/>
    <property type="match status" value="1"/>
</dbReference>
<comment type="caution">
    <text evidence="12">The sequence shown here is derived from an EMBL/GenBank/DDBJ whole genome shotgun (WGS) entry which is preliminary data.</text>
</comment>
<dbReference type="GO" id="GO:0016020">
    <property type="term" value="C:membrane"/>
    <property type="evidence" value="ECO:0007669"/>
    <property type="project" value="UniProtKB-SubCell"/>
</dbReference>
<evidence type="ECO:0000259" key="9">
    <source>
        <dbReference type="Pfam" id="PF00059"/>
    </source>
</evidence>
<feature type="region of interest" description="Disordered" evidence="7">
    <location>
        <begin position="780"/>
        <end position="821"/>
    </location>
</feature>
<evidence type="ECO:0000313" key="13">
    <source>
        <dbReference type="Proteomes" id="UP001487740"/>
    </source>
</evidence>
<feature type="transmembrane region" description="Helical" evidence="8">
    <location>
        <begin position="688"/>
        <end position="706"/>
    </location>
</feature>
<comment type="subcellular location">
    <subcellularLocation>
        <location evidence="1">Membrane</location>
        <topology evidence="1">Multi-pass membrane protein</topology>
    </subcellularLocation>
</comment>